<gene>
    <name evidence="1" type="ORF">B0H15DRAFT_304807</name>
</gene>
<dbReference type="Proteomes" id="UP001222325">
    <property type="component" value="Unassembled WGS sequence"/>
</dbReference>
<protein>
    <submittedName>
        <fullName evidence="1">Uncharacterized protein</fullName>
    </submittedName>
</protein>
<evidence type="ECO:0000313" key="1">
    <source>
        <dbReference type="EMBL" id="KAJ7087250.1"/>
    </source>
</evidence>
<evidence type="ECO:0000313" key="2">
    <source>
        <dbReference type="Proteomes" id="UP001222325"/>
    </source>
</evidence>
<keyword evidence="2" id="KW-1185">Reference proteome</keyword>
<dbReference type="PROSITE" id="PS51257">
    <property type="entry name" value="PROKAR_LIPOPROTEIN"/>
    <property type="match status" value="1"/>
</dbReference>
<name>A0AAD6U704_9AGAR</name>
<organism evidence="1 2">
    <name type="scientific">Mycena belliarum</name>
    <dbReference type="NCBI Taxonomy" id="1033014"/>
    <lineage>
        <taxon>Eukaryota</taxon>
        <taxon>Fungi</taxon>
        <taxon>Dikarya</taxon>
        <taxon>Basidiomycota</taxon>
        <taxon>Agaricomycotina</taxon>
        <taxon>Agaricomycetes</taxon>
        <taxon>Agaricomycetidae</taxon>
        <taxon>Agaricales</taxon>
        <taxon>Marasmiineae</taxon>
        <taxon>Mycenaceae</taxon>
        <taxon>Mycena</taxon>
    </lineage>
</organism>
<dbReference type="EMBL" id="JARJCN010000029">
    <property type="protein sequence ID" value="KAJ7087250.1"/>
    <property type="molecule type" value="Genomic_DNA"/>
</dbReference>
<comment type="caution">
    <text evidence="1">The sequence shown here is derived from an EMBL/GenBank/DDBJ whole genome shotgun (WGS) entry which is preliminary data.</text>
</comment>
<dbReference type="AlphaFoldDB" id="A0AAD6U704"/>
<sequence>MKADPTSSRAISTATNIYFVSSCLGKLKSRMNRFHHEYRWSYLQTWRPLEGEVNPEQILIKETSVAGLLQKLELPTADDGTYLFDYNSAARWWITLLKLIALLKHNVENQDFSEIVVVSEWLHSLLRNVPGQLWAVKSLNHHVMDAKTLVEARVDEYAEDGEDGQDEPPEAILPGKASNVLCWSCSFSLI</sequence>
<reference evidence="1" key="1">
    <citation type="submission" date="2023-03" db="EMBL/GenBank/DDBJ databases">
        <title>Massive genome expansion in bonnet fungi (Mycena s.s.) driven by repeated elements and novel gene families across ecological guilds.</title>
        <authorList>
            <consortium name="Lawrence Berkeley National Laboratory"/>
            <person name="Harder C.B."/>
            <person name="Miyauchi S."/>
            <person name="Viragh M."/>
            <person name="Kuo A."/>
            <person name="Thoen E."/>
            <person name="Andreopoulos B."/>
            <person name="Lu D."/>
            <person name="Skrede I."/>
            <person name="Drula E."/>
            <person name="Henrissat B."/>
            <person name="Morin E."/>
            <person name="Kohler A."/>
            <person name="Barry K."/>
            <person name="LaButti K."/>
            <person name="Morin E."/>
            <person name="Salamov A."/>
            <person name="Lipzen A."/>
            <person name="Mereny Z."/>
            <person name="Hegedus B."/>
            <person name="Baldrian P."/>
            <person name="Stursova M."/>
            <person name="Weitz H."/>
            <person name="Taylor A."/>
            <person name="Grigoriev I.V."/>
            <person name="Nagy L.G."/>
            <person name="Martin F."/>
            <person name="Kauserud H."/>
        </authorList>
    </citation>
    <scope>NUCLEOTIDE SEQUENCE</scope>
    <source>
        <strain evidence="1">CBHHK173m</strain>
    </source>
</reference>
<proteinExistence type="predicted"/>
<accession>A0AAD6U704</accession>